<feature type="region of interest" description="Disordered" evidence="1">
    <location>
        <begin position="40"/>
        <end position="89"/>
    </location>
</feature>
<accession>A0A8B7TNE9</accession>
<dbReference type="RefSeq" id="XP_020006900.1">
    <property type="nucleotide sequence ID" value="XM_020151311.1"/>
</dbReference>
<feature type="compositionally biased region" description="Polar residues" evidence="1">
    <location>
        <begin position="80"/>
        <end position="89"/>
    </location>
</feature>
<sequence length="246" mass="27757">MNSCSVFLVDIKKEKPFFHSDFDQQAPAKTKLNQASEIIVISSEDSEDEAPKSITSVPSRPEMNNHDLSKLSGGEEAQEATCSRSRITSESTDFRTSPVFRKRARKSVSGHVFDTSESSDEELLPVTWISASKSSLDSGKVSDLRTQNWKTCFSSSDFSEWSRREELPEVLRRGSDTMDVGKNSTLSKDSKKRRGKGGINRILSKGIPKILKKRGWPKGKKKRYIHFQQTSEFSCFILCFSNKLFP</sequence>
<reference evidence="2" key="1">
    <citation type="submission" date="2025-08" db="UniProtKB">
        <authorList>
            <consortium name="RefSeq"/>
        </authorList>
    </citation>
    <scope>IDENTIFICATION</scope>
    <source>
        <tissue evidence="2">Leukocyte</tissue>
    </source>
</reference>
<name>A0A8B7TNE9_CASCN</name>
<proteinExistence type="predicted"/>
<dbReference type="CTD" id="6672"/>
<gene>
    <name evidence="2" type="primary">LOC109674316</name>
</gene>
<organism evidence="2">
    <name type="scientific">Castor canadensis</name>
    <name type="common">American beaver</name>
    <dbReference type="NCBI Taxonomy" id="51338"/>
    <lineage>
        <taxon>Eukaryota</taxon>
        <taxon>Metazoa</taxon>
        <taxon>Chordata</taxon>
        <taxon>Craniata</taxon>
        <taxon>Vertebrata</taxon>
        <taxon>Euteleostomi</taxon>
        <taxon>Mammalia</taxon>
        <taxon>Eutheria</taxon>
        <taxon>Euarchontoglires</taxon>
        <taxon>Glires</taxon>
        <taxon>Rodentia</taxon>
        <taxon>Castorimorpha</taxon>
        <taxon>Castoridae</taxon>
        <taxon>Castor</taxon>
    </lineage>
</organism>
<feature type="region of interest" description="Disordered" evidence="1">
    <location>
        <begin position="178"/>
        <end position="198"/>
    </location>
</feature>
<dbReference type="AlphaFoldDB" id="A0A8B7TNE9"/>
<protein>
    <submittedName>
        <fullName evidence="2">Nuclear autoantigen Sp-100-like isoform X7</fullName>
    </submittedName>
</protein>
<evidence type="ECO:0000313" key="2">
    <source>
        <dbReference type="RefSeq" id="XP_020006900.1"/>
    </source>
</evidence>
<evidence type="ECO:0000256" key="1">
    <source>
        <dbReference type="SAM" id="MobiDB-lite"/>
    </source>
</evidence>